<feature type="transmembrane region" description="Helical" evidence="5">
    <location>
        <begin position="73"/>
        <end position="92"/>
    </location>
</feature>
<proteinExistence type="predicted"/>
<feature type="transmembrane region" description="Helical" evidence="5">
    <location>
        <begin position="221"/>
        <end position="238"/>
    </location>
</feature>
<feature type="transmembrane region" description="Helical" evidence="5">
    <location>
        <begin position="43"/>
        <end position="61"/>
    </location>
</feature>
<keyword evidence="7" id="KW-0436">Ligase</keyword>
<keyword evidence="2 5" id="KW-0812">Transmembrane</keyword>
<gene>
    <name evidence="7" type="ORF">ACFSJC_12915</name>
</gene>
<sequence length="447" mass="48710">MAKLPAFLARIDVEQRILRLTPALLAASAATITAAYYQLHGPILHGIMLFSLLWWVLRLRSGRGIGADGSTRVLVGVFLLYAMAAVISAGRIGFNPDAVDRLENFVYFLAAALMLPFLVQVRPRPAWFWVAVAMTSALSGIYALWEMPTFAHAYEQATGLVYRAGGSKGKPIPFGDIATLSAVLCLLGASTFQGRRHIWTILFLIAAGLGLYASLVSGTRGAWVVLPTGLLVIGLHLIHSYPKRRRAILFGLLGLVLVGVGLMAQSDQIRERFGAAVSEIRDYRPGANVEAGNSLGERFEMWRVAWQAYEGHPLIGIGVGQLNAYFKQAADEGRISQAIVEFDHGNGHTHAHNDYIHALATRGLLGLGSLLLLYLVPLAFFIRNAILGAEMSERALGYAGVLLILSFMQYSLTDSILLMRFTAGYFVLLTCWLLAMNLKPRASGQPS</sequence>
<keyword evidence="8" id="KW-1185">Reference proteome</keyword>
<feature type="transmembrane region" description="Helical" evidence="5">
    <location>
        <begin position="418"/>
        <end position="438"/>
    </location>
</feature>
<feature type="transmembrane region" description="Helical" evidence="5">
    <location>
        <begin position="126"/>
        <end position="145"/>
    </location>
</feature>
<dbReference type="EMBL" id="JBHUHX010000036">
    <property type="protein sequence ID" value="MFD2112741.1"/>
    <property type="molecule type" value="Genomic_DNA"/>
</dbReference>
<dbReference type="Pfam" id="PF04932">
    <property type="entry name" value="Wzy_C"/>
    <property type="match status" value="1"/>
</dbReference>
<feature type="transmembrane region" description="Helical" evidence="5">
    <location>
        <begin position="395"/>
        <end position="412"/>
    </location>
</feature>
<feature type="transmembrane region" description="Helical" evidence="5">
    <location>
        <begin position="197"/>
        <end position="215"/>
    </location>
</feature>
<name>A0ABW4Y970_9GAMM</name>
<dbReference type="RefSeq" id="WP_386027314.1">
    <property type="nucleotide sequence ID" value="NZ_JBHUHX010000036.1"/>
</dbReference>
<keyword evidence="4 5" id="KW-0472">Membrane</keyword>
<evidence type="ECO:0000256" key="2">
    <source>
        <dbReference type="ARBA" id="ARBA00022692"/>
    </source>
</evidence>
<feature type="domain" description="O-antigen ligase-related" evidence="6">
    <location>
        <begin position="206"/>
        <end position="369"/>
    </location>
</feature>
<dbReference type="Proteomes" id="UP001597337">
    <property type="component" value="Unassembled WGS sequence"/>
</dbReference>
<accession>A0ABW4Y970</accession>
<evidence type="ECO:0000256" key="4">
    <source>
        <dbReference type="ARBA" id="ARBA00023136"/>
    </source>
</evidence>
<feature type="transmembrane region" description="Helical" evidence="5">
    <location>
        <begin position="247"/>
        <end position="264"/>
    </location>
</feature>
<dbReference type="PANTHER" id="PTHR37422">
    <property type="entry name" value="TEICHURONIC ACID BIOSYNTHESIS PROTEIN TUAE"/>
    <property type="match status" value="1"/>
</dbReference>
<evidence type="ECO:0000259" key="6">
    <source>
        <dbReference type="Pfam" id="PF04932"/>
    </source>
</evidence>
<comment type="caution">
    <text evidence="7">The sequence shown here is derived from an EMBL/GenBank/DDBJ whole genome shotgun (WGS) entry which is preliminary data.</text>
</comment>
<evidence type="ECO:0000313" key="7">
    <source>
        <dbReference type="EMBL" id="MFD2112741.1"/>
    </source>
</evidence>
<comment type="subcellular location">
    <subcellularLocation>
        <location evidence="1">Membrane</location>
        <topology evidence="1">Multi-pass membrane protein</topology>
    </subcellularLocation>
</comment>
<evidence type="ECO:0000256" key="1">
    <source>
        <dbReference type="ARBA" id="ARBA00004141"/>
    </source>
</evidence>
<protein>
    <submittedName>
        <fullName evidence="7">O-antigen ligase family protein</fullName>
    </submittedName>
</protein>
<feature type="transmembrane region" description="Helical" evidence="5">
    <location>
        <begin position="104"/>
        <end position="119"/>
    </location>
</feature>
<feature type="transmembrane region" description="Helical" evidence="5">
    <location>
        <begin position="20"/>
        <end position="37"/>
    </location>
</feature>
<dbReference type="PANTHER" id="PTHR37422:SF23">
    <property type="entry name" value="TEICHURONIC ACID BIOSYNTHESIS PROTEIN TUAE"/>
    <property type="match status" value="1"/>
</dbReference>
<feature type="transmembrane region" description="Helical" evidence="5">
    <location>
        <begin position="172"/>
        <end position="190"/>
    </location>
</feature>
<organism evidence="7 8">
    <name type="scientific">Thiorhodococcus fuscus</name>
    <dbReference type="NCBI Taxonomy" id="527200"/>
    <lineage>
        <taxon>Bacteria</taxon>
        <taxon>Pseudomonadati</taxon>
        <taxon>Pseudomonadota</taxon>
        <taxon>Gammaproteobacteria</taxon>
        <taxon>Chromatiales</taxon>
        <taxon>Chromatiaceae</taxon>
        <taxon>Thiorhodococcus</taxon>
    </lineage>
</organism>
<feature type="transmembrane region" description="Helical" evidence="5">
    <location>
        <begin position="364"/>
        <end position="383"/>
    </location>
</feature>
<dbReference type="GO" id="GO:0016874">
    <property type="term" value="F:ligase activity"/>
    <property type="evidence" value="ECO:0007669"/>
    <property type="project" value="UniProtKB-KW"/>
</dbReference>
<reference evidence="8" key="1">
    <citation type="journal article" date="2019" name="Int. J. Syst. Evol. Microbiol.">
        <title>The Global Catalogue of Microorganisms (GCM) 10K type strain sequencing project: providing services to taxonomists for standard genome sequencing and annotation.</title>
        <authorList>
            <consortium name="The Broad Institute Genomics Platform"/>
            <consortium name="The Broad Institute Genome Sequencing Center for Infectious Disease"/>
            <person name="Wu L."/>
            <person name="Ma J."/>
        </authorList>
    </citation>
    <scope>NUCLEOTIDE SEQUENCE [LARGE SCALE GENOMIC DNA]</scope>
    <source>
        <strain evidence="8">KACC 12597</strain>
    </source>
</reference>
<evidence type="ECO:0000256" key="3">
    <source>
        <dbReference type="ARBA" id="ARBA00022989"/>
    </source>
</evidence>
<evidence type="ECO:0000313" key="8">
    <source>
        <dbReference type="Proteomes" id="UP001597337"/>
    </source>
</evidence>
<evidence type="ECO:0000256" key="5">
    <source>
        <dbReference type="SAM" id="Phobius"/>
    </source>
</evidence>
<keyword evidence="3 5" id="KW-1133">Transmembrane helix</keyword>
<dbReference type="InterPro" id="IPR007016">
    <property type="entry name" value="O-antigen_ligase-rel_domated"/>
</dbReference>
<dbReference type="InterPro" id="IPR051533">
    <property type="entry name" value="WaaL-like"/>
</dbReference>